<evidence type="ECO:0000313" key="8">
    <source>
        <dbReference type="Proteomes" id="UP000824250"/>
    </source>
</evidence>
<dbReference type="Gene3D" id="3.30.70.1490">
    <property type="entry name" value="Cysteine protease Prp"/>
    <property type="match status" value="1"/>
</dbReference>
<reference evidence="7" key="1">
    <citation type="submission" date="2020-10" db="EMBL/GenBank/DDBJ databases">
        <authorList>
            <person name="Gilroy R."/>
        </authorList>
    </citation>
    <scope>NUCLEOTIDE SEQUENCE</scope>
    <source>
        <strain evidence="7">CHK180-2868</strain>
    </source>
</reference>
<gene>
    <name evidence="7" type="ORF">IAB28_00285</name>
</gene>
<protein>
    <recommendedName>
        <fullName evidence="6">Ribosomal processing cysteine protease Prp</fullName>
    </recommendedName>
</protein>
<proteinExistence type="inferred from homology"/>
<dbReference type="Proteomes" id="UP000824250">
    <property type="component" value="Unassembled WGS sequence"/>
</dbReference>
<dbReference type="CDD" id="cd16332">
    <property type="entry name" value="Prp-like"/>
    <property type="match status" value="1"/>
</dbReference>
<keyword evidence="4" id="KW-0788">Thiol protease</keyword>
<evidence type="ECO:0000256" key="1">
    <source>
        <dbReference type="ARBA" id="ARBA00022517"/>
    </source>
</evidence>
<dbReference type="AlphaFoldDB" id="A0A9D1A2A8"/>
<dbReference type="GO" id="GO:0008234">
    <property type="term" value="F:cysteine-type peptidase activity"/>
    <property type="evidence" value="ECO:0007669"/>
    <property type="project" value="UniProtKB-KW"/>
</dbReference>
<keyword evidence="3" id="KW-0378">Hydrolase</keyword>
<dbReference type="InterPro" id="IPR036764">
    <property type="entry name" value="Peptidase_Prp_sf"/>
</dbReference>
<evidence type="ECO:0000256" key="5">
    <source>
        <dbReference type="ARBA" id="ARBA00044503"/>
    </source>
</evidence>
<keyword evidence="2 7" id="KW-0645">Protease</keyword>
<dbReference type="PANTHER" id="PTHR39178:SF1">
    <property type="entry name" value="RIBOSOMAL-PROCESSING CYSTEINE PROTEASE PRP"/>
    <property type="match status" value="1"/>
</dbReference>
<dbReference type="PANTHER" id="PTHR39178">
    <property type="entry name" value="HYPOTHETICAL RIBOSOME-ASSOCIATED PROTEIN"/>
    <property type="match status" value="1"/>
</dbReference>
<reference evidence="7" key="2">
    <citation type="journal article" date="2021" name="PeerJ">
        <title>Extensive microbial diversity within the chicken gut microbiome revealed by metagenomics and culture.</title>
        <authorList>
            <person name="Gilroy R."/>
            <person name="Ravi A."/>
            <person name="Getino M."/>
            <person name="Pursley I."/>
            <person name="Horton D.L."/>
            <person name="Alikhan N.F."/>
            <person name="Baker D."/>
            <person name="Gharbi K."/>
            <person name="Hall N."/>
            <person name="Watson M."/>
            <person name="Adriaenssens E.M."/>
            <person name="Foster-Nyarko E."/>
            <person name="Jarju S."/>
            <person name="Secka A."/>
            <person name="Antonio M."/>
            <person name="Oren A."/>
            <person name="Chaudhuri R.R."/>
            <person name="La Ragione R."/>
            <person name="Hildebrand F."/>
            <person name="Pallen M.J."/>
        </authorList>
    </citation>
    <scope>NUCLEOTIDE SEQUENCE</scope>
    <source>
        <strain evidence="7">CHK180-2868</strain>
    </source>
</reference>
<sequence length="109" mass="12125">MIQVTILRDRDKTIRGIEMDGHAGYGEYGQDIVCAAVSALALNMANSVEQFTDDPFQGSAGEEGGKFSFSFPDEISSESQLLMKSLILGLQTIRDEYGAEYINFRYREV</sequence>
<organism evidence="7 8">
    <name type="scientific">Candidatus Copromonas faecavium</name>
    <name type="common">nom. illeg.</name>
    <dbReference type="NCBI Taxonomy" id="2840740"/>
    <lineage>
        <taxon>Bacteria</taxon>
        <taxon>Bacillati</taxon>
        <taxon>Bacillota</taxon>
        <taxon>Clostridia</taxon>
        <taxon>Lachnospirales</taxon>
        <taxon>Lachnospiraceae</taxon>
        <taxon>Candidatus Copromonas (nom. illeg.)</taxon>
    </lineage>
</organism>
<evidence type="ECO:0000256" key="4">
    <source>
        <dbReference type="ARBA" id="ARBA00022807"/>
    </source>
</evidence>
<dbReference type="InterPro" id="IPR007422">
    <property type="entry name" value="Peptidase_Prp"/>
</dbReference>
<dbReference type="SUPFAM" id="SSF118010">
    <property type="entry name" value="TM1457-like"/>
    <property type="match status" value="1"/>
</dbReference>
<comment type="similarity">
    <text evidence="5">Belongs to the Prp family.</text>
</comment>
<dbReference type="GO" id="GO:0042254">
    <property type="term" value="P:ribosome biogenesis"/>
    <property type="evidence" value="ECO:0007669"/>
    <property type="project" value="UniProtKB-KW"/>
</dbReference>
<evidence type="ECO:0000256" key="6">
    <source>
        <dbReference type="ARBA" id="ARBA00044538"/>
    </source>
</evidence>
<evidence type="ECO:0000256" key="2">
    <source>
        <dbReference type="ARBA" id="ARBA00022670"/>
    </source>
</evidence>
<dbReference type="Pfam" id="PF04327">
    <property type="entry name" value="Peptidase_Prp"/>
    <property type="match status" value="1"/>
</dbReference>
<evidence type="ECO:0000256" key="3">
    <source>
        <dbReference type="ARBA" id="ARBA00022801"/>
    </source>
</evidence>
<comment type="caution">
    <text evidence="7">The sequence shown here is derived from an EMBL/GenBank/DDBJ whole genome shotgun (WGS) entry which is preliminary data.</text>
</comment>
<dbReference type="GO" id="GO:0006508">
    <property type="term" value="P:proteolysis"/>
    <property type="evidence" value="ECO:0007669"/>
    <property type="project" value="UniProtKB-KW"/>
</dbReference>
<evidence type="ECO:0000313" key="7">
    <source>
        <dbReference type="EMBL" id="HIR04402.1"/>
    </source>
</evidence>
<keyword evidence="1" id="KW-0690">Ribosome biogenesis</keyword>
<dbReference type="EMBL" id="DVGC01000001">
    <property type="protein sequence ID" value="HIR04402.1"/>
    <property type="molecule type" value="Genomic_DNA"/>
</dbReference>
<name>A0A9D1A2A8_9FIRM</name>
<accession>A0A9D1A2A8</accession>